<sequence length="450" mass="50792">MRPPNLTPTQRETIVCFLLDRSDNGEISGGDISAAVAKYGRHRSTISRLWELHKKTRTEENRLGNLASGLIGNCGRKAIDTDELRLQIRKIPLSRRMTIKSLAAALGVSTTVVRRLLKEGAFRRHSSNVKPALTEENRLARVQFALSHTTRKRGGEMVFADMFDVVHIDEKWFNEDTDRKCYYLDANEEEPVRQRQSKRFISKTMFIAAVARPRYDAHRKQAFDGKIGIWAFAEEYEAKRTSKNRPKGTIVLRNVESVDREAYKATLIGDIIPAIKAKWPRSGKKRTIYIQQDNAKPHVSVDDPDIMAAGRSGGWDIRMRCQPPNSPDLNVLDLGYFRSIQSLQYQTECRGVEALLDAVNSAFSAMKADTLNKIFMTLQTCMECIIRANGGNNYKTPHRGKDALKKAGQLPVSFACSAEVYDQGVKFVRAALEAKKDQEKKAALEARSKK</sequence>
<organism evidence="2 3">
    <name type="scientific">Phytophthora nicotianae P1976</name>
    <dbReference type="NCBI Taxonomy" id="1317066"/>
    <lineage>
        <taxon>Eukaryota</taxon>
        <taxon>Sar</taxon>
        <taxon>Stramenopiles</taxon>
        <taxon>Oomycota</taxon>
        <taxon>Peronosporomycetes</taxon>
        <taxon>Peronosporales</taxon>
        <taxon>Peronosporaceae</taxon>
        <taxon>Phytophthora</taxon>
    </lineage>
</organism>
<dbReference type="OrthoDB" id="166546at2759"/>
<protein>
    <recommendedName>
        <fullName evidence="1">Transposase Tc1-like domain-containing protein</fullName>
    </recommendedName>
</protein>
<name>A0A081AT54_PHYNI</name>
<dbReference type="Proteomes" id="UP000028582">
    <property type="component" value="Unassembled WGS sequence"/>
</dbReference>
<gene>
    <name evidence="2" type="ORF">F444_03700</name>
</gene>
<dbReference type="GO" id="GO:0015074">
    <property type="term" value="P:DNA integration"/>
    <property type="evidence" value="ECO:0007669"/>
    <property type="project" value="InterPro"/>
</dbReference>
<evidence type="ECO:0000313" key="3">
    <source>
        <dbReference type="Proteomes" id="UP000028582"/>
    </source>
</evidence>
<proteinExistence type="predicted"/>
<evidence type="ECO:0000313" key="2">
    <source>
        <dbReference type="EMBL" id="ETO82065.1"/>
    </source>
</evidence>
<dbReference type="InterPro" id="IPR002492">
    <property type="entry name" value="Transposase_Tc1-like"/>
</dbReference>
<dbReference type="AlphaFoldDB" id="A0A081AT54"/>
<dbReference type="InterPro" id="IPR018247">
    <property type="entry name" value="EF_Hand_1_Ca_BS"/>
</dbReference>
<feature type="domain" description="Transposase Tc1-like" evidence="1">
    <location>
        <begin position="88"/>
        <end position="149"/>
    </location>
</feature>
<dbReference type="PANTHER" id="PTHR47169:SF2">
    <property type="entry name" value="OS01G0541250 PROTEIN"/>
    <property type="match status" value="1"/>
</dbReference>
<dbReference type="GO" id="GO:0006313">
    <property type="term" value="P:DNA transposition"/>
    <property type="evidence" value="ECO:0007669"/>
    <property type="project" value="InterPro"/>
</dbReference>
<reference evidence="2 3" key="1">
    <citation type="submission" date="2013-11" db="EMBL/GenBank/DDBJ databases">
        <title>The Genome Sequence of Phytophthora parasitica P1976.</title>
        <authorList>
            <consortium name="The Broad Institute Genomics Platform"/>
            <person name="Russ C."/>
            <person name="Tyler B."/>
            <person name="Panabieres F."/>
            <person name="Shan W."/>
            <person name="Tripathy S."/>
            <person name="Grunwald N."/>
            <person name="Machado M."/>
            <person name="Johnson C.S."/>
            <person name="Walker B."/>
            <person name="Young S."/>
            <person name="Zeng Q."/>
            <person name="Gargeya S."/>
            <person name="Fitzgerald M."/>
            <person name="Haas B."/>
            <person name="Abouelleil A."/>
            <person name="Allen A.W."/>
            <person name="Alvarado L."/>
            <person name="Arachchi H.M."/>
            <person name="Berlin A.M."/>
            <person name="Chapman S.B."/>
            <person name="Gainer-Dewar J."/>
            <person name="Goldberg J."/>
            <person name="Griggs A."/>
            <person name="Gujja S."/>
            <person name="Hansen M."/>
            <person name="Howarth C."/>
            <person name="Imamovic A."/>
            <person name="Ireland A."/>
            <person name="Larimer J."/>
            <person name="McCowan C."/>
            <person name="Murphy C."/>
            <person name="Pearson M."/>
            <person name="Poon T.W."/>
            <person name="Priest M."/>
            <person name="Roberts A."/>
            <person name="Saif S."/>
            <person name="Shea T."/>
            <person name="Sisk P."/>
            <person name="Sykes S."/>
            <person name="Wortman J."/>
            <person name="Nusbaum C."/>
            <person name="Birren B."/>
        </authorList>
    </citation>
    <scope>NUCLEOTIDE SEQUENCE [LARGE SCALE GENOMIC DNA]</scope>
    <source>
        <strain evidence="2 3">P1976</strain>
    </source>
</reference>
<accession>A0A081AT54</accession>
<dbReference type="Pfam" id="PF01498">
    <property type="entry name" value="HTH_Tnp_Tc3_2"/>
    <property type="match status" value="1"/>
</dbReference>
<evidence type="ECO:0000259" key="1">
    <source>
        <dbReference type="Pfam" id="PF01498"/>
    </source>
</evidence>
<comment type="caution">
    <text evidence="2">The sequence shown here is derived from an EMBL/GenBank/DDBJ whole genome shotgun (WGS) entry which is preliminary data.</text>
</comment>
<dbReference type="PANTHER" id="PTHR47169">
    <property type="entry name" value="OS01G0541250 PROTEIN"/>
    <property type="match status" value="1"/>
</dbReference>
<dbReference type="PROSITE" id="PS00018">
    <property type="entry name" value="EF_HAND_1"/>
    <property type="match status" value="1"/>
</dbReference>
<dbReference type="GO" id="GO:0003677">
    <property type="term" value="F:DNA binding"/>
    <property type="evidence" value="ECO:0007669"/>
    <property type="project" value="InterPro"/>
</dbReference>
<dbReference type="Gene3D" id="3.30.420.10">
    <property type="entry name" value="Ribonuclease H-like superfamily/Ribonuclease H"/>
    <property type="match status" value="1"/>
</dbReference>
<dbReference type="EMBL" id="ANJA01000756">
    <property type="protein sequence ID" value="ETO82065.1"/>
    <property type="molecule type" value="Genomic_DNA"/>
</dbReference>
<dbReference type="InterPro" id="IPR036397">
    <property type="entry name" value="RNaseH_sf"/>
</dbReference>